<proteinExistence type="predicted"/>
<keyword evidence="3" id="KW-1185">Reference proteome</keyword>
<dbReference type="Gene3D" id="3.90.550.10">
    <property type="entry name" value="Spore Coat Polysaccharide Biosynthesis Protein SpsA, Chain A"/>
    <property type="match status" value="1"/>
</dbReference>
<dbReference type="EMBL" id="JBBNGS010000006">
    <property type="protein sequence ID" value="MEQ2637521.1"/>
    <property type="molecule type" value="Genomic_DNA"/>
</dbReference>
<dbReference type="RefSeq" id="WP_349182051.1">
    <property type="nucleotide sequence ID" value="NZ_JBBNGS010000006.1"/>
</dbReference>
<keyword evidence="2" id="KW-0328">Glycosyltransferase</keyword>
<feature type="domain" description="Glycosyltransferase 2-like" evidence="1">
    <location>
        <begin position="12"/>
        <end position="128"/>
    </location>
</feature>
<dbReference type="Pfam" id="PF00535">
    <property type="entry name" value="Glycos_transf_2"/>
    <property type="match status" value="1"/>
</dbReference>
<accession>A0ABV1IF52</accession>
<comment type="caution">
    <text evidence="2">The sequence shown here is derived from an EMBL/GenBank/DDBJ whole genome shotgun (WGS) entry which is preliminary data.</text>
</comment>
<dbReference type="GO" id="GO:0016757">
    <property type="term" value="F:glycosyltransferase activity"/>
    <property type="evidence" value="ECO:0007669"/>
    <property type="project" value="UniProtKB-KW"/>
</dbReference>
<gene>
    <name evidence="2" type="ORF">AAAT05_04100</name>
</gene>
<dbReference type="Proteomes" id="UP001478817">
    <property type="component" value="Unassembled WGS sequence"/>
</dbReference>
<dbReference type="PANTHER" id="PTHR22916:SF3">
    <property type="entry name" value="UDP-GLCNAC:BETAGAL BETA-1,3-N-ACETYLGLUCOSAMINYLTRANSFERASE-LIKE PROTEIN 1"/>
    <property type="match status" value="1"/>
</dbReference>
<evidence type="ECO:0000313" key="3">
    <source>
        <dbReference type="Proteomes" id="UP001478817"/>
    </source>
</evidence>
<dbReference type="PANTHER" id="PTHR22916">
    <property type="entry name" value="GLYCOSYLTRANSFERASE"/>
    <property type="match status" value="1"/>
</dbReference>
<dbReference type="CDD" id="cd00761">
    <property type="entry name" value="Glyco_tranf_GTA_type"/>
    <property type="match status" value="1"/>
</dbReference>
<sequence length="370" mass="41950">MAEDSVKEPEISVLVPIYNVERYLCTCLESLRTQTFGDFEAICINDGSTDGSRAIIQEFVDADPRFKVIDKVNSGYGASMNQGLKEARGRFVAILESDDFFEPDALARLHDTAVAADADVVKANFWLYWSCPEERRELFRVVDARETSGVFLPLEDVALFFRKPSIWSALYRHSFLEQNGIRFLETPGASYQDAGFNFKVWSCAKRAACLEEPVLCYRQDNEASSVNSLSKVFCVCDEYESMDKFLDALDLSAADLRKLRDILTRMKLDSYLWNYDRLSDELKPQFVERVSEEFSRDLSRGFDWTFFEPGARADFEAIASRPEAFLRSRNAGGSIGRLLTLGGLALLMRMMFFKLFGSSARRTNEKGAAA</sequence>
<organism evidence="2 3">
    <name type="scientific">Paratractidigestivibacter faecalis</name>
    <dbReference type="NCBI Taxonomy" id="2292441"/>
    <lineage>
        <taxon>Bacteria</taxon>
        <taxon>Bacillati</taxon>
        <taxon>Actinomycetota</taxon>
        <taxon>Coriobacteriia</taxon>
        <taxon>Coriobacteriales</taxon>
        <taxon>Atopobiaceae</taxon>
        <taxon>Paratractidigestivibacter</taxon>
    </lineage>
</organism>
<protein>
    <submittedName>
        <fullName evidence="2">Glycosyltransferase</fullName>
        <ecNumber evidence="2">2.4.-.-</ecNumber>
    </submittedName>
</protein>
<evidence type="ECO:0000313" key="2">
    <source>
        <dbReference type="EMBL" id="MEQ2637521.1"/>
    </source>
</evidence>
<keyword evidence="2" id="KW-0808">Transferase</keyword>
<name>A0ABV1IF52_9ACTN</name>
<evidence type="ECO:0000259" key="1">
    <source>
        <dbReference type="Pfam" id="PF00535"/>
    </source>
</evidence>
<dbReference type="InterPro" id="IPR029044">
    <property type="entry name" value="Nucleotide-diphossugar_trans"/>
</dbReference>
<dbReference type="EC" id="2.4.-.-" evidence="2"/>
<dbReference type="SUPFAM" id="SSF53448">
    <property type="entry name" value="Nucleotide-diphospho-sugar transferases"/>
    <property type="match status" value="1"/>
</dbReference>
<dbReference type="InterPro" id="IPR001173">
    <property type="entry name" value="Glyco_trans_2-like"/>
</dbReference>
<reference evidence="2 3" key="1">
    <citation type="submission" date="2024-04" db="EMBL/GenBank/DDBJ databases">
        <title>Human intestinal bacterial collection.</title>
        <authorList>
            <person name="Pauvert C."/>
            <person name="Hitch T.C.A."/>
            <person name="Clavel T."/>
        </authorList>
    </citation>
    <scope>NUCLEOTIDE SEQUENCE [LARGE SCALE GENOMIC DNA]</scope>
    <source>
        <strain evidence="2 3">CLA-AA-H197</strain>
    </source>
</reference>